<dbReference type="EMBL" id="FOBB01000001">
    <property type="protein sequence ID" value="SEK91698.1"/>
    <property type="molecule type" value="Genomic_DNA"/>
</dbReference>
<protein>
    <submittedName>
        <fullName evidence="1">Uncharacterized protein</fullName>
    </submittedName>
</protein>
<evidence type="ECO:0000313" key="1">
    <source>
        <dbReference type="EMBL" id="SEK91698.1"/>
    </source>
</evidence>
<keyword evidence="2" id="KW-1185">Reference proteome</keyword>
<sequence length="177" mass="20564">MTNPKFSEIWYLSMSVIGGPNLLTRPRYAGLLARRLNASHNAKQIITRYYTLLPDQLLLLIEPVKIAYRDWLEEFKHNTARDICKSLATDKEEDRRAWYEIFVNRDHNGEDIFWSKTEAHQVASRNQYESFQAQMFNAPVKAGYVNDGGAYPYGMADMNRAGILYEEMEFPEDSRGV</sequence>
<reference evidence="1 2" key="1">
    <citation type="submission" date="2016-10" db="EMBL/GenBank/DDBJ databases">
        <authorList>
            <person name="de Groot N.N."/>
        </authorList>
    </citation>
    <scope>NUCLEOTIDE SEQUENCE [LARGE SCALE GENOMIC DNA]</scope>
    <source>
        <strain evidence="1 2">DSM 21039</strain>
    </source>
</reference>
<evidence type="ECO:0000313" key="2">
    <source>
        <dbReference type="Proteomes" id="UP000198984"/>
    </source>
</evidence>
<gene>
    <name evidence="1" type="ORF">SAMN04488505_1011132</name>
</gene>
<organism evidence="1 2">
    <name type="scientific">Chitinophaga rupis</name>
    <dbReference type="NCBI Taxonomy" id="573321"/>
    <lineage>
        <taxon>Bacteria</taxon>
        <taxon>Pseudomonadati</taxon>
        <taxon>Bacteroidota</taxon>
        <taxon>Chitinophagia</taxon>
        <taxon>Chitinophagales</taxon>
        <taxon>Chitinophagaceae</taxon>
        <taxon>Chitinophaga</taxon>
    </lineage>
</organism>
<dbReference type="OrthoDB" id="657426at2"/>
<dbReference type="AlphaFoldDB" id="A0A1H7KY89"/>
<proteinExistence type="predicted"/>
<accession>A0A1H7KY89</accession>
<dbReference type="Proteomes" id="UP000198984">
    <property type="component" value="Unassembled WGS sequence"/>
</dbReference>
<name>A0A1H7KY89_9BACT</name>
<dbReference type="RefSeq" id="WP_089907282.1">
    <property type="nucleotide sequence ID" value="NZ_FOBB01000001.1"/>
</dbReference>